<dbReference type="InterPro" id="IPR034904">
    <property type="entry name" value="FSCA_dom_sf"/>
</dbReference>
<evidence type="ECO:0000256" key="1">
    <source>
        <dbReference type="ARBA" id="ARBA00006420"/>
    </source>
</evidence>
<comment type="similarity">
    <text evidence="1">Belongs to the NifU family.</text>
</comment>
<dbReference type="SUPFAM" id="SSF117916">
    <property type="entry name" value="Fe-S cluster assembly (FSCA) domain-like"/>
    <property type="match status" value="1"/>
</dbReference>
<dbReference type="FunFam" id="3.30.300.130:FF:000001">
    <property type="entry name" value="NFU1 iron-sulfur cluster scaffold"/>
    <property type="match status" value="1"/>
</dbReference>
<dbReference type="FunFam" id="3.30.1370.70:FF:000001">
    <property type="entry name" value="NifU-like protein 4, mitochondrial"/>
    <property type="match status" value="1"/>
</dbReference>
<reference evidence="3" key="1">
    <citation type="journal article" date="2011" name="PLoS Biol.">
        <title>Gene gain and loss during evolution of obligate parasitism in the white rust pathogen of Arabidopsis thaliana.</title>
        <authorList>
            <person name="Kemen E."/>
            <person name="Gardiner A."/>
            <person name="Schultz-Larsen T."/>
            <person name="Kemen A.C."/>
            <person name="Balmuth A.L."/>
            <person name="Robert-Seilaniantz A."/>
            <person name="Bailey K."/>
            <person name="Holub E."/>
            <person name="Studholme D.J."/>
            <person name="Maclean D."/>
            <person name="Jones J.D."/>
        </authorList>
    </citation>
    <scope>NUCLEOTIDE SEQUENCE</scope>
</reference>
<dbReference type="InterPro" id="IPR001075">
    <property type="entry name" value="NIF_FeS_clus_asmbl_NifU_C"/>
</dbReference>
<dbReference type="Gene3D" id="3.30.1370.70">
    <property type="entry name" value="Scaffold protein Nfu/NifU, N-terminal domain"/>
    <property type="match status" value="1"/>
</dbReference>
<dbReference type="Pfam" id="PF08712">
    <property type="entry name" value="Nfu_N"/>
    <property type="match status" value="1"/>
</dbReference>
<evidence type="ECO:0000259" key="2">
    <source>
        <dbReference type="SMART" id="SM00932"/>
    </source>
</evidence>
<dbReference type="GO" id="GO:0016226">
    <property type="term" value="P:iron-sulfur cluster assembly"/>
    <property type="evidence" value="ECO:0007669"/>
    <property type="project" value="InterPro"/>
</dbReference>
<feature type="domain" description="Scaffold protein Nfu/NifU N-terminal" evidence="2">
    <location>
        <begin position="73"/>
        <end position="163"/>
    </location>
</feature>
<gene>
    <name evidence="3" type="primary">AlNc14C145G7369</name>
    <name evidence="3" type="ORF">ALNC14_082880</name>
</gene>
<dbReference type="AlphaFoldDB" id="F0WLI2"/>
<protein>
    <submittedName>
        <fullName evidence="3">Ironsulfur cluster scaffold protein Nfulike protein putative</fullName>
    </submittedName>
</protein>
<evidence type="ECO:0000313" key="3">
    <source>
        <dbReference type="EMBL" id="CCA22145.1"/>
    </source>
</evidence>
<dbReference type="PANTHER" id="PTHR11178">
    <property type="entry name" value="IRON-SULFUR CLUSTER SCAFFOLD PROTEIN NFU-RELATED"/>
    <property type="match status" value="1"/>
</dbReference>
<proteinExistence type="inferred from homology"/>
<dbReference type="GO" id="GO:0005506">
    <property type="term" value="F:iron ion binding"/>
    <property type="evidence" value="ECO:0007669"/>
    <property type="project" value="InterPro"/>
</dbReference>
<dbReference type="GO" id="GO:0051536">
    <property type="term" value="F:iron-sulfur cluster binding"/>
    <property type="evidence" value="ECO:0007669"/>
    <property type="project" value="InterPro"/>
</dbReference>
<dbReference type="Gene3D" id="3.30.300.130">
    <property type="entry name" value="Fe-S cluster assembly (FSCA)"/>
    <property type="match status" value="1"/>
</dbReference>
<dbReference type="PANTHER" id="PTHR11178:SF1">
    <property type="entry name" value="NFU1 IRON-SULFUR CLUSTER SCAFFOLD HOMOLOG, MITOCHONDRIAL"/>
    <property type="match status" value="1"/>
</dbReference>
<dbReference type="Pfam" id="PF01106">
    <property type="entry name" value="NifU"/>
    <property type="match status" value="1"/>
</dbReference>
<dbReference type="InterPro" id="IPR036498">
    <property type="entry name" value="Nfu/NifU_N_sf"/>
</dbReference>
<accession>F0WLI2</accession>
<reference evidence="3" key="2">
    <citation type="submission" date="2011-02" db="EMBL/GenBank/DDBJ databases">
        <authorList>
            <person name="MacLean D."/>
        </authorList>
    </citation>
    <scope>NUCLEOTIDE SEQUENCE</scope>
</reference>
<dbReference type="EMBL" id="FR824190">
    <property type="protein sequence ID" value="CCA22145.1"/>
    <property type="molecule type" value="Genomic_DNA"/>
</dbReference>
<dbReference type="InterPro" id="IPR014824">
    <property type="entry name" value="Nfu/NifU_N"/>
</dbReference>
<sequence length="287" mass="32231">MSGSNIWKRAAAVTKCLQQNKYWRRPSLHRVVLSNVFFDCRRDLSLWKGIAYNYRQIRPSTSTLLGATRSMFVQTEPTPNPNSLKFLPGKPVLDDRFTTGVDFVPGAAEIRQSPLAKKLFQIDGISRVFFGKDFISVTKADDMHWDALRAEIFATIIDFYGTGEATMSDEPIVTDTTILPEDDEVVAMIKELLEQRIRPSVQDDGGDIFYKDFDVERGIVKLQLAGACAGCPSSSVTLKSGVENMLKYYIPEVQGIEEVNDAELEELNKKEFKTFEEKLRAAGVPSV</sequence>
<dbReference type="HOGENOM" id="CLU_060555_0_2_1"/>
<name>F0WLI2_9STRA</name>
<dbReference type="SUPFAM" id="SSF110836">
    <property type="entry name" value="Hypothetical protein SAV1430"/>
    <property type="match status" value="1"/>
</dbReference>
<organism evidence="3">
    <name type="scientific">Albugo laibachii Nc14</name>
    <dbReference type="NCBI Taxonomy" id="890382"/>
    <lineage>
        <taxon>Eukaryota</taxon>
        <taxon>Sar</taxon>
        <taxon>Stramenopiles</taxon>
        <taxon>Oomycota</taxon>
        <taxon>Peronosporomycetes</taxon>
        <taxon>Albuginales</taxon>
        <taxon>Albuginaceae</taxon>
        <taxon>Albugo</taxon>
    </lineage>
</organism>
<dbReference type="GO" id="GO:0005739">
    <property type="term" value="C:mitochondrion"/>
    <property type="evidence" value="ECO:0007669"/>
    <property type="project" value="TreeGrafter"/>
</dbReference>
<dbReference type="SMART" id="SM00932">
    <property type="entry name" value="Nfu_N"/>
    <property type="match status" value="1"/>
</dbReference>